<feature type="domain" description="HTH tetR-type" evidence="4">
    <location>
        <begin position="53"/>
        <end position="113"/>
    </location>
</feature>
<reference evidence="5 6" key="1">
    <citation type="submission" date="2019-03" db="EMBL/GenBank/DDBJ databases">
        <title>Alkanindiges illinoisensis: a potential pathogenic isolated from ascites of a gastric cancer patient with abdominal metastasis.</title>
        <authorList>
            <person name="Hu X."/>
            <person name="Yang B."/>
            <person name="Yan X."/>
            <person name="Lin L."/>
            <person name="Zhao H."/>
            <person name="Zhou F."/>
            <person name="Su B."/>
            <person name="Chen J."/>
            <person name="Rui Y."/>
            <person name="Wang Q."/>
            <person name="Zheng L."/>
        </authorList>
    </citation>
    <scope>NUCLEOTIDE SEQUENCE [LARGE SCALE GENOMIC DNA]</scope>
    <source>
        <strain evidence="5 6">NFYY 23406</strain>
    </source>
</reference>
<dbReference type="InterPro" id="IPR001647">
    <property type="entry name" value="HTH_TetR"/>
</dbReference>
<name>A0A4Y7XD40_9GAMM</name>
<sequence length="248" mass="28175">MPTAQSNAPDQPDTVPDDQDKGTPAKSASKKPGSRSASKRRSFKGLSLEERQNERREKLIEAGLQVYGTQGFFSVTVRDVCNEAKLTERYFYESFKRSEELFKTIYLRLIEQLQQNILAAVMQSRAEARLMIEAGLTALFKSLQDDPRMARILFIDAILVHEMHGNTINEAVSRFDRMIQAFMMLMFPKKPVPKADLSLLSTGLNGFVTHIAMRWVIGGFREPLPQVLAACQVAYLSILQWMEKEPQE</sequence>
<evidence type="ECO:0000313" key="6">
    <source>
        <dbReference type="Proteomes" id="UP000297834"/>
    </source>
</evidence>
<dbReference type="Pfam" id="PF00440">
    <property type="entry name" value="TetR_N"/>
    <property type="match status" value="1"/>
</dbReference>
<feature type="compositionally biased region" description="Basic residues" evidence="3">
    <location>
        <begin position="28"/>
        <end position="43"/>
    </location>
</feature>
<dbReference type="Gene3D" id="1.10.357.10">
    <property type="entry name" value="Tetracycline Repressor, domain 2"/>
    <property type="match status" value="1"/>
</dbReference>
<accession>A0A4Y7XD40</accession>
<dbReference type="EMBL" id="SNTY01000025">
    <property type="protein sequence ID" value="TEU26950.1"/>
    <property type="molecule type" value="Genomic_DNA"/>
</dbReference>
<dbReference type="PANTHER" id="PTHR43479">
    <property type="entry name" value="ACREF/ENVCD OPERON REPRESSOR-RELATED"/>
    <property type="match status" value="1"/>
</dbReference>
<proteinExistence type="predicted"/>
<keyword evidence="1 2" id="KW-0238">DNA-binding</keyword>
<evidence type="ECO:0000259" key="4">
    <source>
        <dbReference type="PROSITE" id="PS50977"/>
    </source>
</evidence>
<dbReference type="PROSITE" id="PS50977">
    <property type="entry name" value="HTH_TETR_2"/>
    <property type="match status" value="1"/>
</dbReference>
<dbReference type="SUPFAM" id="SSF46689">
    <property type="entry name" value="Homeodomain-like"/>
    <property type="match status" value="1"/>
</dbReference>
<dbReference type="GO" id="GO:0003677">
    <property type="term" value="F:DNA binding"/>
    <property type="evidence" value="ECO:0007669"/>
    <property type="project" value="UniProtKB-UniRule"/>
</dbReference>
<feature type="DNA-binding region" description="H-T-H motif" evidence="2">
    <location>
        <begin position="76"/>
        <end position="95"/>
    </location>
</feature>
<dbReference type="AlphaFoldDB" id="A0A4Y7XD40"/>
<keyword evidence="6" id="KW-1185">Reference proteome</keyword>
<protein>
    <submittedName>
        <fullName evidence="5">TetR/AcrR family transcriptional regulator</fullName>
    </submittedName>
</protein>
<dbReference type="Proteomes" id="UP000297834">
    <property type="component" value="Unassembled WGS sequence"/>
</dbReference>
<dbReference type="OrthoDB" id="9790413at2"/>
<evidence type="ECO:0000256" key="2">
    <source>
        <dbReference type="PROSITE-ProRule" id="PRU00335"/>
    </source>
</evidence>
<dbReference type="PANTHER" id="PTHR43479:SF11">
    <property type="entry name" value="ACREF_ENVCD OPERON REPRESSOR-RELATED"/>
    <property type="match status" value="1"/>
</dbReference>
<comment type="caution">
    <text evidence="5">The sequence shown here is derived from an EMBL/GenBank/DDBJ whole genome shotgun (WGS) entry which is preliminary data.</text>
</comment>
<feature type="region of interest" description="Disordered" evidence="3">
    <location>
        <begin position="1"/>
        <end position="50"/>
    </location>
</feature>
<dbReference type="InterPro" id="IPR009057">
    <property type="entry name" value="Homeodomain-like_sf"/>
</dbReference>
<dbReference type="InterPro" id="IPR050624">
    <property type="entry name" value="HTH-type_Tx_Regulator"/>
</dbReference>
<dbReference type="STRING" id="1120977.GCA_000619845_02510"/>
<evidence type="ECO:0000313" key="5">
    <source>
        <dbReference type="EMBL" id="TEU26950.1"/>
    </source>
</evidence>
<evidence type="ECO:0000256" key="3">
    <source>
        <dbReference type="SAM" id="MobiDB-lite"/>
    </source>
</evidence>
<organism evidence="5 6">
    <name type="scientific">Alkanindiges illinoisensis</name>
    <dbReference type="NCBI Taxonomy" id="197183"/>
    <lineage>
        <taxon>Bacteria</taxon>
        <taxon>Pseudomonadati</taxon>
        <taxon>Pseudomonadota</taxon>
        <taxon>Gammaproteobacteria</taxon>
        <taxon>Moraxellales</taxon>
        <taxon>Moraxellaceae</taxon>
        <taxon>Alkanindiges</taxon>
    </lineage>
</organism>
<gene>
    <name evidence="5" type="ORF">E2B99_07915</name>
</gene>
<dbReference type="Gene3D" id="1.10.10.60">
    <property type="entry name" value="Homeodomain-like"/>
    <property type="match status" value="1"/>
</dbReference>
<evidence type="ECO:0000256" key="1">
    <source>
        <dbReference type="ARBA" id="ARBA00023125"/>
    </source>
</evidence>